<organism evidence="2 3">
    <name type="scientific">Zophobas morio</name>
    <dbReference type="NCBI Taxonomy" id="2755281"/>
    <lineage>
        <taxon>Eukaryota</taxon>
        <taxon>Metazoa</taxon>
        <taxon>Ecdysozoa</taxon>
        <taxon>Arthropoda</taxon>
        <taxon>Hexapoda</taxon>
        <taxon>Insecta</taxon>
        <taxon>Pterygota</taxon>
        <taxon>Neoptera</taxon>
        <taxon>Endopterygota</taxon>
        <taxon>Coleoptera</taxon>
        <taxon>Polyphaga</taxon>
        <taxon>Cucujiformia</taxon>
        <taxon>Tenebrionidae</taxon>
        <taxon>Zophobas</taxon>
    </lineage>
</organism>
<protein>
    <recommendedName>
        <fullName evidence="1">CHK kinase-like domain-containing protein</fullName>
    </recommendedName>
</protein>
<name>A0AA38HXM2_9CUCU</name>
<dbReference type="InterPro" id="IPR011009">
    <property type="entry name" value="Kinase-like_dom_sf"/>
</dbReference>
<dbReference type="AlphaFoldDB" id="A0AA38HXM2"/>
<dbReference type="PANTHER" id="PTHR11012">
    <property type="entry name" value="PROTEIN KINASE-LIKE DOMAIN-CONTAINING"/>
    <property type="match status" value="1"/>
</dbReference>
<dbReference type="PANTHER" id="PTHR11012:SF30">
    <property type="entry name" value="PROTEIN KINASE-LIKE DOMAIN-CONTAINING"/>
    <property type="match status" value="1"/>
</dbReference>
<dbReference type="InterPro" id="IPR015897">
    <property type="entry name" value="CHK_kinase-like"/>
</dbReference>
<accession>A0AA38HXM2</accession>
<evidence type="ECO:0000259" key="1">
    <source>
        <dbReference type="SMART" id="SM00587"/>
    </source>
</evidence>
<feature type="domain" description="CHK kinase-like" evidence="1">
    <location>
        <begin position="130"/>
        <end position="322"/>
    </location>
</feature>
<dbReference type="SUPFAM" id="SSF56112">
    <property type="entry name" value="Protein kinase-like (PK-like)"/>
    <property type="match status" value="1"/>
</dbReference>
<keyword evidence="3" id="KW-1185">Reference proteome</keyword>
<dbReference type="InterPro" id="IPR004119">
    <property type="entry name" value="EcKL"/>
</dbReference>
<reference evidence="2" key="1">
    <citation type="journal article" date="2023" name="G3 (Bethesda)">
        <title>Whole genome assemblies of Zophobas morio and Tenebrio molitor.</title>
        <authorList>
            <person name="Kaur S."/>
            <person name="Stinson S.A."/>
            <person name="diCenzo G.C."/>
        </authorList>
    </citation>
    <scope>NUCLEOTIDE SEQUENCE</scope>
    <source>
        <strain evidence="2">QUZm001</strain>
    </source>
</reference>
<sequence>MSTTNNTENEIKSWLEVILKNENVEDLSVSLEGNTDLGSGFNGDIYFVEVKGTTKEKVTRKYNLAVKCAKRSKAYRSKFPVNSVFLNEIYFYETIYPYFLQFQKEKGVSNPFDKLAKCYGTYISDDLEVIVFDNLKAKGYAMWHKKKPLTRQRVEMIIKEYGKFHAISIAIKDQQPEKFQQLTEKCDDTLGKIFESTDLITSQEELVDEIYELLQGELDEALLLKWKTLKPEIRPFLKQFIEGLEGMNVVIHGDCWNNNFMHYHVDNQPPTFAILDWQMAKLCSPVTDLSYFLFGCLSEEDINDVDTILELYYTTLRDHLRKLGSSVDQLYPYSQFLEEWKKYMKFGIIMTPVIHKFSLTDEEEVPDFVQAVEEGFDFAKSLAVKIKDADAFKRRMRYLIKYYVEHDFA</sequence>
<dbReference type="EMBL" id="JALNTZ010000007">
    <property type="protein sequence ID" value="KAJ3646090.1"/>
    <property type="molecule type" value="Genomic_DNA"/>
</dbReference>
<dbReference type="SMART" id="SM00587">
    <property type="entry name" value="CHK"/>
    <property type="match status" value="1"/>
</dbReference>
<comment type="caution">
    <text evidence="2">The sequence shown here is derived from an EMBL/GenBank/DDBJ whole genome shotgun (WGS) entry which is preliminary data.</text>
</comment>
<dbReference type="Gene3D" id="3.90.1200.10">
    <property type="match status" value="1"/>
</dbReference>
<gene>
    <name evidence="2" type="ORF">Zmor_023699</name>
</gene>
<evidence type="ECO:0000313" key="2">
    <source>
        <dbReference type="EMBL" id="KAJ3646090.1"/>
    </source>
</evidence>
<proteinExistence type="predicted"/>
<dbReference type="Pfam" id="PF02958">
    <property type="entry name" value="EcKL"/>
    <property type="match status" value="1"/>
</dbReference>
<dbReference type="Proteomes" id="UP001168821">
    <property type="component" value="Unassembled WGS sequence"/>
</dbReference>
<evidence type="ECO:0000313" key="3">
    <source>
        <dbReference type="Proteomes" id="UP001168821"/>
    </source>
</evidence>